<keyword evidence="11 16" id="KW-0456">Lyase</keyword>
<proteinExistence type="inferred from homology"/>
<keyword evidence="10 16" id="KW-0234">DNA repair</keyword>
<dbReference type="GO" id="GO:0034039">
    <property type="term" value="F:8-oxo-7,8-dihydroguanine DNA N-glycosylase activity"/>
    <property type="evidence" value="ECO:0007669"/>
    <property type="project" value="TreeGrafter"/>
</dbReference>
<dbReference type="SMART" id="SM00898">
    <property type="entry name" value="Fapy_DNA_glyco"/>
    <property type="match status" value="1"/>
</dbReference>
<accession>A0A0R1FAZ7</accession>
<dbReference type="InterPro" id="IPR035937">
    <property type="entry name" value="FPG_N"/>
</dbReference>
<evidence type="ECO:0000256" key="4">
    <source>
        <dbReference type="ARBA" id="ARBA00022723"/>
    </source>
</evidence>
<dbReference type="FunFam" id="1.10.8.50:FF:000003">
    <property type="entry name" value="Formamidopyrimidine-DNA glycosylase"/>
    <property type="match status" value="1"/>
</dbReference>
<keyword evidence="5 16" id="KW-0227">DNA damage</keyword>
<dbReference type="AlphaFoldDB" id="A0A0R1FAZ7"/>
<organism evidence="19 20">
    <name type="scientific">Loigolactobacillus coryniformis subsp. coryniformis KCTC 3167 = DSM 20001</name>
    <dbReference type="NCBI Taxonomy" id="913848"/>
    <lineage>
        <taxon>Bacteria</taxon>
        <taxon>Bacillati</taxon>
        <taxon>Bacillota</taxon>
        <taxon>Bacilli</taxon>
        <taxon>Lactobacillales</taxon>
        <taxon>Lactobacillaceae</taxon>
        <taxon>Loigolactobacillus</taxon>
    </lineage>
</organism>
<feature type="domain" description="FPG-type" evidence="17">
    <location>
        <begin position="239"/>
        <end position="273"/>
    </location>
</feature>
<keyword evidence="8 16" id="KW-0862">Zinc</keyword>
<comment type="caution">
    <text evidence="16">Lacks conserved residue(s) required for the propagation of feature annotation.</text>
</comment>
<sequence>MPELPEVETVRQGLRGLILNKTIANVEVRWGKIINGDSAQFANDLVGLTFQEIDRRGKYLLFRLSDELTIVSHLRMEGKYRVTPQAQEVTKHTHVIFNFTDGTALRYLDTRKFGRMTLIKTGTEDQVGGLKTLGPEPTATDFTVADFTQRLRKHKKAIKPTLLDQKVVAGLGNIYADEVLWLSQIHPLQPANTLTSAQIQALHDNIIAELAKAIKAKGTTIRSYTDAYGATGGFQLSLHAYGREGEPCERCGVTIEKIKVAQRGTHFCPHCQVLPESQVSAS</sequence>
<dbReference type="SUPFAM" id="SSF46946">
    <property type="entry name" value="S13-like H2TH domain"/>
    <property type="match status" value="1"/>
</dbReference>
<evidence type="ECO:0000256" key="12">
    <source>
        <dbReference type="ARBA" id="ARBA00023268"/>
    </source>
</evidence>
<dbReference type="Pfam" id="PF06827">
    <property type="entry name" value="zf-FPG_IleRS"/>
    <property type="match status" value="1"/>
</dbReference>
<evidence type="ECO:0000256" key="3">
    <source>
        <dbReference type="ARBA" id="ARBA00011245"/>
    </source>
</evidence>
<dbReference type="CDD" id="cd08966">
    <property type="entry name" value="EcFpg-like_N"/>
    <property type="match status" value="1"/>
</dbReference>
<dbReference type="PROSITE" id="PS01242">
    <property type="entry name" value="ZF_FPG_1"/>
    <property type="match status" value="1"/>
</dbReference>
<keyword evidence="6 16" id="KW-0863">Zinc-finger</keyword>
<dbReference type="eggNOG" id="COG0266">
    <property type="taxonomic scope" value="Bacteria"/>
</dbReference>
<dbReference type="PROSITE" id="PS51068">
    <property type="entry name" value="FPG_CAT"/>
    <property type="match status" value="1"/>
</dbReference>
<feature type="domain" description="Formamidopyrimidine-DNA glycosylase catalytic" evidence="18">
    <location>
        <begin position="2"/>
        <end position="114"/>
    </location>
</feature>
<evidence type="ECO:0000256" key="15">
    <source>
        <dbReference type="ARBA" id="ARBA00060177"/>
    </source>
</evidence>
<evidence type="ECO:0000256" key="14">
    <source>
        <dbReference type="ARBA" id="ARBA00044632"/>
    </source>
</evidence>
<dbReference type="GO" id="GO:0140078">
    <property type="term" value="F:class I DNA-(apurinic or apyrimidinic site) endonuclease activity"/>
    <property type="evidence" value="ECO:0007669"/>
    <property type="project" value="UniProtKB-EC"/>
</dbReference>
<name>A0A0R1FAZ7_9LACO</name>
<keyword evidence="13 16" id="KW-0326">Glycosidase</keyword>
<evidence type="ECO:0000256" key="8">
    <source>
        <dbReference type="ARBA" id="ARBA00022833"/>
    </source>
</evidence>
<protein>
    <recommendedName>
        <fullName evidence="16">Formamidopyrimidine-DNA glycosylase</fullName>
        <shortName evidence="16">Fapy-DNA glycosylase</shortName>
        <ecNumber evidence="16">3.2.2.23</ecNumber>
    </recommendedName>
    <alternativeName>
        <fullName evidence="16">DNA-(apurinic or apyrimidinic site) lyase MutM</fullName>
        <shortName evidence="16">AP lyase MutM</shortName>
        <ecNumber evidence="16">4.2.99.18</ecNumber>
    </alternativeName>
</protein>
<dbReference type="Proteomes" id="UP000051181">
    <property type="component" value="Unassembled WGS sequence"/>
</dbReference>
<feature type="binding site" evidence="16">
    <location>
        <position position="111"/>
    </location>
    <ligand>
        <name>DNA</name>
        <dbReference type="ChEBI" id="CHEBI:16991"/>
    </ligand>
</feature>
<keyword evidence="7 16" id="KW-0378">Hydrolase</keyword>
<dbReference type="SUPFAM" id="SSF57716">
    <property type="entry name" value="Glucocorticoid receptor-like (DNA-binding domain)"/>
    <property type="match status" value="1"/>
</dbReference>
<comment type="catalytic activity">
    <reaction evidence="14 16">
        <text>2'-deoxyribonucleotide-(2'-deoxyribose 5'-phosphate)-2'-deoxyribonucleotide-DNA = a 3'-end 2'-deoxyribonucleotide-(2,3-dehydro-2,3-deoxyribose 5'-phosphate)-DNA + a 5'-end 5'-phospho-2'-deoxyribonucleoside-DNA + H(+)</text>
        <dbReference type="Rhea" id="RHEA:66592"/>
        <dbReference type="Rhea" id="RHEA-COMP:13180"/>
        <dbReference type="Rhea" id="RHEA-COMP:16897"/>
        <dbReference type="Rhea" id="RHEA-COMP:17067"/>
        <dbReference type="ChEBI" id="CHEBI:15378"/>
        <dbReference type="ChEBI" id="CHEBI:136412"/>
        <dbReference type="ChEBI" id="CHEBI:157695"/>
        <dbReference type="ChEBI" id="CHEBI:167181"/>
        <dbReference type="EC" id="4.2.99.18"/>
    </reaction>
</comment>
<dbReference type="Gene3D" id="1.10.8.50">
    <property type="match status" value="1"/>
</dbReference>
<dbReference type="PATRIC" id="fig|913848.6.peg.2225"/>
<dbReference type="SMART" id="SM01232">
    <property type="entry name" value="H2TH"/>
    <property type="match status" value="1"/>
</dbReference>
<dbReference type="InterPro" id="IPR000214">
    <property type="entry name" value="Znf_DNA_glyclase/AP_lyase"/>
</dbReference>
<evidence type="ECO:0000256" key="9">
    <source>
        <dbReference type="ARBA" id="ARBA00023125"/>
    </source>
</evidence>
<dbReference type="GO" id="GO:0003690">
    <property type="term" value="F:double-stranded DNA binding"/>
    <property type="evidence" value="ECO:0007669"/>
    <property type="project" value="UniProtKB-ARBA"/>
</dbReference>
<dbReference type="EC" id="3.2.2.23" evidence="16"/>
<dbReference type="Pfam" id="PF06831">
    <property type="entry name" value="H2TH"/>
    <property type="match status" value="1"/>
</dbReference>
<keyword evidence="4 16" id="KW-0479">Metal-binding</keyword>
<feature type="binding site" evidence="16">
    <location>
        <position position="92"/>
    </location>
    <ligand>
        <name>DNA</name>
        <dbReference type="ChEBI" id="CHEBI:16991"/>
    </ligand>
</feature>
<comment type="cofactor">
    <cofactor evidence="16">
        <name>Zn(2+)</name>
        <dbReference type="ChEBI" id="CHEBI:29105"/>
    </cofactor>
    <text evidence="16">Binds 1 zinc ion per subunit.</text>
</comment>
<comment type="catalytic activity">
    <reaction evidence="1 16">
        <text>Hydrolysis of DNA containing ring-opened 7-methylguanine residues, releasing 2,6-diamino-4-hydroxy-5-(N-methyl)formamidopyrimidine.</text>
        <dbReference type="EC" id="3.2.2.23"/>
    </reaction>
</comment>
<dbReference type="InterPro" id="IPR010663">
    <property type="entry name" value="Znf_FPG/IleRS"/>
</dbReference>
<dbReference type="PROSITE" id="PS51066">
    <property type="entry name" value="ZF_FPG_2"/>
    <property type="match status" value="1"/>
</dbReference>
<dbReference type="EMBL" id="AZCN01000007">
    <property type="protein sequence ID" value="KRK18847.1"/>
    <property type="molecule type" value="Genomic_DNA"/>
</dbReference>
<evidence type="ECO:0000313" key="19">
    <source>
        <dbReference type="EMBL" id="KRK18847.1"/>
    </source>
</evidence>
<dbReference type="RefSeq" id="WP_010011006.1">
    <property type="nucleotide sequence ID" value="NZ_AZCN01000007.1"/>
</dbReference>
<dbReference type="InterPro" id="IPR010979">
    <property type="entry name" value="Ribosomal_uS13-like_H2TH"/>
</dbReference>
<dbReference type="InterPro" id="IPR015886">
    <property type="entry name" value="H2TH_FPG"/>
</dbReference>
<dbReference type="GO" id="GO:0003684">
    <property type="term" value="F:damaged DNA binding"/>
    <property type="evidence" value="ECO:0007669"/>
    <property type="project" value="InterPro"/>
</dbReference>
<dbReference type="GeneID" id="65917365"/>
<comment type="similarity">
    <text evidence="2 16">Belongs to the FPG family.</text>
</comment>
<dbReference type="Pfam" id="PF01149">
    <property type="entry name" value="Fapy_DNA_glyco"/>
    <property type="match status" value="1"/>
</dbReference>
<evidence type="ECO:0000256" key="5">
    <source>
        <dbReference type="ARBA" id="ARBA00022763"/>
    </source>
</evidence>
<comment type="function">
    <text evidence="16">Involved in base excision repair of DNA damaged by oxidation or by mutagenic agents. Acts as DNA glycosylase that recognizes and removes damaged bases. Has a preference for oxidized purines, such as 7,8-dihydro-8-oxoguanine (8-oxoG). Has AP (apurinic/apyrimidinic) lyase activity and introduces nicks in the DNA strand. Cleaves the DNA backbone by beta-delta elimination to generate a single-strand break at the site of the removed base with both 3'- and 5'-phosphates.</text>
</comment>
<comment type="function">
    <text evidence="15">Involved in base excision repair of DNA damaged by oxidation or by mutagenic agents. Acts as a DNA glycosylase that recognizes and removes damaged bases. Has a preference for oxidized purines, such as 7,8-dihydro-8-oxoguanine (8-oxoG). Has AP (apurinic/apyrimidinic) lyase activity and introduces nicks in the DNA strand. Cleaves the DNA backbone by beta-delta elimination to generate a single-strand break at the site of the removed base with both 3'- and 5'-phosphates.</text>
</comment>
<evidence type="ECO:0000313" key="20">
    <source>
        <dbReference type="Proteomes" id="UP000051181"/>
    </source>
</evidence>
<dbReference type="PANTHER" id="PTHR22993:SF9">
    <property type="entry name" value="FORMAMIDOPYRIMIDINE-DNA GLYCOSYLASE"/>
    <property type="match status" value="1"/>
</dbReference>
<dbReference type="Gene3D" id="3.20.190.10">
    <property type="entry name" value="MutM-like, N-terminal"/>
    <property type="match status" value="1"/>
</dbReference>
<dbReference type="EC" id="4.2.99.18" evidence="16"/>
<dbReference type="PANTHER" id="PTHR22993">
    <property type="entry name" value="FORMAMIDOPYRIMIDINE-DNA GLYCOSYLASE"/>
    <property type="match status" value="1"/>
</dbReference>
<evidence type="ECO:0000256" key="11">
    <source>
        <dbReference type="ARBA" id="ARBA00023239"/>
    </source>
</evidence>
<evidence type="ECO:0000256" key="2">
    <source>
        <dbReference type="ARBA" id="ARBA00009409"/>
    </source>
</evidence>
<dbReference type="FunFam" id="3.20.190.10:FF:000001">
    <property type="entry name" value="Formamidopyrimidine-DNA glycosylase"/>
    <property type="match status" value="1"/>
</dbReference>
<dbReference type="NCBIfam" id="NF002211">
    <property type="entry name" value="PRK01103.1"/>
    <property type="match status" value="1"/>
</dbReference>
<evidence type="ECO:0000259" key="17">
    <source>
        <dbReference type="PROSITE" id="PS51066"/>
    </source>
</evidence>
<reference evidence="19 20" key="1">
    <citation type="journal article" date="2015" name="Genome Announc.">
        <title>Expanding the biotechnology potential of lactobacilli through comparative genomics of 213 strains and associated genera.</title>
        <authorList>
            <person name="Sun Z."/>
            <person name="Harris H.M."/>
            <person name="McCann A."/>
            <person name="Guo C."/>
            <person name="Argimon S."/>
            <person name="Zhang W."/>
            <person name="Yang X."/>
            <person name="Jeffery I.B."/>
            <person name="Cooney J.C."/>
            <person name="Kagawa T.F."/>
            <person name="Liu W."/>
            <person name="Song Y."/>
            <person name="Salvetti E."/>
            <person name="Wrobel A."/>
            <person name="Rasinkangas P."/>
            <person name="Parkhill J."/>
            <person name="Rea M.C."/>
            <person name="O'Sullivan O."/>
            <person name="Ritari J."/>
            <person name="Douillard F.P."/>
            <person name="Paul Ross R."/>
            <person name="Yang R."/>
            <person name="Briner A.E."/>
            <person name="Felis G.E."/>
            <person name="de Vos W.M."/>
            <person name="Barrangou R."/>
            <person name="Klaenhammer T.R."/>
            <person name="Caufield P.W."/>
            <person name="Cui Y."/>
            <person name="Zhang H."/>
            <person name="O'Toole P.W."/>
        </authorList>
    </citation>
    <scope>NUCLEOTIDE SEQUENCE [LARGE SCALE GENOMIC DNA]</scope>
    <source>
        <strain evidence="19 20">DSM 20001</strain>
    </source>
</reference>
<feature type="active site" description="Proton donor; for beta-elimination activity" evidence="16">
    <location>
        <position position="58"/>
    </location>
</feature>
<comment type="caution">
    <text evidence="19">The sequence shown here is derived from an EMBL/GenBank/DDBJ whole genome shotgun (WGS) entry which is preliminary data.</text>
</comment>
<keyword evidence="9 16" id="KW-0238">DNA-binding</keyword>
<evidence type="ECO:0000256" key="7">
    <source>
        <dbReference type="ARBA" id="ARBA00022801"/>
    </source>
</evidence>
<dbReference type="InterPro" id="IPR015887">
    <property type="entry name" value="DNA_glyclase_Znf_dom_DNA_BS"/>
</dbReference>
<dbReference type="HAMAP" id="MF_00103">
    <property type="entry name" value="Fapy_DNA_glycosyl"/>
    <property type="match status" value="1"/>
</dbReference>
<dbReference type="GO" id="GO:0008270">
    <property type="term" value="F:zinc ion binding"/>
    <property type="evidence" value="ECO:0007669"/>
    <property type="project" value="UniProtKB-UniRule"/>
</dbReference>
<evidence type="ECO:0000256" key="13">
    <source>
        <dbReference type="ARBA" id="ARBA00023295"/>
    </source>
</evidence>
<comment type="subunit">
    <text evidence="3 16">Monomer.</text>
</comment>
<evidence type="ECO:0000256" key="6">
    <source>
        <dbReference type="ARBA" id="ARBA00022771"/>
    </source>
</evidence>
<feature type="active site" description="Proton donor; for delta-elimination activity" evidence="16">
    <location>
        <position position="263"/>
    </location>
</feature>
<gene>
    <name evidence="16" type="primary">mutM</name>
    <name evidence="16" type="synonym">fpg</name>
    <name evidence="19" type="ORF">FD22_GL002177</name>
</gene>
<dbReference type="SUPFAM" id="SSF81624">
    <property type="entry name" value="N-terminal domain of MutM-like DNA repair proteins"/>
    <property type="match status" value="1"/>
</dbReference>
<evidence type="ECO:0000256" key="1">
    <source>
        <dbReference type="ARBA" id="ARBA00001668"/>
    </source>
</evidence>
<dbReference type="GO" id="GO:0006284">
    <property type="term" value="P:base-excision repair"/>
    <property type="evidence" value="ECO:0007669"/>
    <property type="project" value="InterPro"/>
</dbReference>
<dbReference type="NCBIfam" id="TIGR00577">
    <property type="entry name" value="fpg"/>
    <property type="match status" value="1"/>
</dbReference>
<evidence type="ECO:0000256" key="16">
    <source>
        <dbReference type="HAMAP-Rule" id="MF_00103"/>
    </source>
</evidence>
<evidence type="ECO:0000256" key="10">
    <source>
        <dbReference type="ARBA" id="ARBA00023204"/>
    </source>
</evidence>
<evidence type="ECO:0000259" key="18">
    <source>
        <dbReference type="PROSITE" id="PS51068"/>
    </source>
</evidence>
<keyword evidence="12 16" id="KW-0511">Multifunctional enzyme</keyword>
<feature type="active site" description="Schiff-base intermediate with DNA" evidence="16">
    <location>
        <position position="2"/>
    </location>
</feature>
<feature type="active site" description="Proton donor" evidence="16">
    <location>
        <position position="3"/>
    </location>
</feature>
<dbReference type="InterPro" id="IPR020629">
    <property type="entry name" value="FPG_Glyclase"/>
</dbReference>
<dbReference type="InterPro" id="IPR012319">
    <property type="entry name" value="FPG_cat"/>
</dbReference>